<dbReference type="PANTHER" id="PTHR31636">
    <property type="entry name" value="OSJNBA0084A10.13 PROTEIN-RELATED"/>
    <property type="match status" value="1"/>
</dbReference>
<dbReference type="EMBL" id="JAAWWB010000007">
    <property type="protein sequence ID" value="KAG6778971.1"/>
    <property type="molecule type" value="Genomic_DNA"/>
</dbReference>
<dbReference type="PROSITE" id="PS50985">
    <property type="entry name" value="GRAS"/>
    <property type="match status" value="1"/>
</dbReference>
<dbReference type="Proteomes" id="UP000886885">
    <property type="component" value="Chromosome 4A"/>
</dbReference>
<dbReference type="AlphaFoldDB" id="A0A8X8CX14"/>
<protein>
    <submittedName>
        <fullName evidence="7">Uncharacterized protein</fullName>
    </submittedName>
</protein>
<comment type="subcellular location">
    <subcellularLocation>
        <location evidence="1">Nucleus</location>
    </subcellularLocation>
</comment>
<evidence type="ECO:0000256" key="5">
    <source>
        <dbReference type="PROSITE-ProRule" id="PRU01191"/>
    </source>
</evidence>
<sequence>MGSPLVTKLMDCAKAIADGDLKFADQLFSELEALSAAETNRVTKKVVEYFAEALARRVHGVHPRNPFPLLPSSNLKKISYEPSPLERFACMSTDYAIRDVLNVKKKKLHLIEISSLVDCWQWRSLEEYLLHGHHGMPLSFQYTSIRPKLSKNDDYLQENRRMITEVAQRSPVDFKYRALFADSVPDIVESVLRLERTSEDEIIIVRWVFQLHKLLALEGAVDKVLSKLKDLKPDIMVIVEQEADNNTDDFFYRFASSFKYYLNLFESLELYATNLSSLIWERHLRRQICNVVASEGIDRIERHETLARWQQRLHGARFCPVSLCSDQFADFLYDFSAYKIEENSGFPVLFSAGHPLIFASVWKPANATHFSGENIGNSDDTMSGTDLNHPITIQEESTSPVVEPEAVSSSEFAEPEVVSSSESDDDNEHVYNRIRRLTHGKIWSVEEVREYLVSPFTEKESKRLSRWKSRQLTRSIMKIDLKAYRNVAGRDKKLNVPDTSLASLLRIPPSSTLIHEEKQYYVDDSVINAFFDLLKKRQEKFPKWYKRHSSLPTWTMVRKIKTWPSFASLYSLSLTCVQCHGQIYKTFLLSGKWTMTKLQSCINIEEIAGTAKDSLLMDDPSTCSVERNAGSCVITKGVGIWTRYVSLLGSMVELAHMVINGDAMMMKNTVTPRPMATFPNILVSCETLREIKVSVIQTKRKQNLRLGFECRLFFFICKINFQRCSETESHEYLFPGHPLINNTLCMGESICGCVLSWLTAGESTCDCVPGNCDSGSVAGEEGCELDGCGVSGSCEFKVTTEEEISGASLPHTS</sequence>
<dbReference type="Pfam" id="PF03514">
    <property type="entry name" value="GRAS"/>
    <property type="match status" value="1"/>
</dbReference>
<evidence type="ECO:0000256" key="1">
    <source>
        <dbReference type="ARBA" id="ARBA00004123"/>
    </source>
</evidence>
<reference evidence="7" key="1">
    <citation type="journal article" date="2020" name="bioRxiv">
        <title>Hybrid origin of Populus tomentosa Carr. identified through genome sequencing and phylogenomic analysis.</title>
        <authorList>
            <person name="An X."/>
            <person name="Gao K."/>
            <person name="Chen Z."/>
            <person name="Li J."/>
            <person name="Yang X."/>
            <person name="Yang X."/>
            <person name="Zhou J."/>
            <person name="Guo T."/>
            <person name="Zhao T."/>
            <person name="Huang S."/>
            <person name="Miao D."/>
            <person name="Khan W.U."/>
            <person name="Rao P."/>
            <person name="Ye M."/>
            <person name="Lei B."/>
            <person name="Liao W."/>
            <person name="Wang J."/>
            <person name="Ji L."/>
            <person name="Li Y."/>
            <person name="Guo B."/>
            <person name="Mustafa N.S."/>
            <person name="Li S."/>
            <person name="Yun Q."/>
            <person name="Keller S.R."/>
            <person name="Mao J."/>
            <person name="Zhang R."/>
            <person name="Strauss S.H."/>
        </authorList>
    </citation>
    <scope>NUCLEOTIDE SEQUENCE</scope>
    <source>
        <strain evidence="7">GM15</strain>
        <tissue evidence="7">Leaf</tissue>
    </source>
</reference>
<feature type="short sequence motif" description="LXXLL motif" evidence="5">
    <location>
        <begin position="211"/>
        <end position="215"/>
    </location>
</feature>
<keyword evidence="4" id="KW-0539">Nucleus</keyword>
<keyword evidence="2" id="KW-0805">Transcription regulation</keyword>
<comment type="caution">
    <text evidence="7">The sequence shown here is derived from an EMBL/GenBank/DDBJ whole genome shotgun (WGS) entry which is preliminary data.</text>
</comment>
<dbReference type="OrthoDB" id="996198at2759"/>
<feature type="compositionally biased region" description="Polar residues" evidence="6">
    <location>
        <begin position="375"/>
        <end position="386"/>
    </location>
</feature>
<keyword evidence="8" id="KW-1185">Reference proteome</keyword>
<evidence type="ECO:0000256" key="6">
    <source>
        <dbReference type="SAM" id="MobiDB-lite"/>
    </source>
</evidence>
<feature type="region of interest" description="SAW" evidence="5">
    <location>
        <begin position="293"/>
        <end position="374"/>
    </location>
</feature>
<accession>A0A8X8CX14</accession>
<proteinExistence type="inferred from homology"/>
<evidence type="ECO:0000313" key="7">
    <source>
        <dbReference type="EMBL" id="KAG6778971.1"/>
    </source>
</evidence>
<evidence type="ECO:0000256" key="2">
    <source>
        <dbReference type="ARBA" id="ARBA00023015"/>
    </source>
</evidence>
<comment type="caution">
    <text evidence="5">Lacks conserved residue(s) required for the propagation of feature annotation.</text>
</comment>
<feature type="compositionally biased region" description="Low complexity" evidence="6">
    <location>
        <begin position="395"/>
        <end position="421"/>
    </location>
</feature>
<feature type="region of interest" description="Disordered" evidence="6">
    <location>
        <begin position="375"/>
        <end position="425"/>
    </location>
</feature>
<evidence type="ECO:0000256" key="3">
    <source>
        <dbReference type="ARBA" id="ARBA00023163"/>
    </source>
</evidence>
<comment type="similarity">
    <text evidence="5">Belongs to the GRAS family.</text>
</comment>
<gene>
    <name evidence="7" type="ORF">POTOM_015334</name>
</gene>
<dbReference type="InterPro" id="IPR005202">
    <property type="entry name" value="TF_GRAS"/>
</dbReference>
<evidence type="ECO:0000313" key="8">
    <source>
        <dbReference type="Proteomes" id="UP000886885"/>
    </source>
</evidence>
<dbReference type="GO" id="GO:0005634">
    <property type="term" value="C:nucleus"/>
    <property type="evidence" value="ECO:0007669"/>
    <property type="project" value="UniProtKB-SubCell"/>
</dbReference>
<keyword evidence="3" id="KW-0804">Transcription</keyword>
<name>A0A8X8CX14_POPTO</name>
<evidence type="ECO:0000256" key="4">
    <source>
        <dbReference type="ARBA" id="ARBA00023242"/>
    </source>
</evidence>
<organism evidence="7 8">
    <name type="scientific">Populus tomentosa</name>
    <name type="common">Chinese white poplar</name>
    <dbReference type="NCBI Taxonomy" id="118781"/>
    <lineage>
        <taxon>Eukaryota</taxon>
        <taxon>Viridiplantae</taxon>
        <taxon>Streptophyta</taxon>
        <taxon>Embryophyta</taxon>
        <taxon>Tracheophyta</taxon>
        <taxon>Spermatophyta</taxon>
        <taxon>Magnoliopsida</taxon>
        <taxon>eudicotyledons</taxon>
        <taxon>Gunneridae</taxon>
        <taxon>Pentapetalae</taxon>
        <taxon>rosids</taxon>
        <taxon>fabids</taxon>
        <taxon>Malpighiales</taxon>
        <taxon>Salicaceae</taxon>
        <taxon>Saliceae</taxon>
        <taxon>Populus</taxon>
    </lineage>
</organism>